<protein>
    <submittedName>
        <fullName evidence="1">Uncharacterized protein</fullName>
    </submittedName>
</protein>
<reference evidence="1 2" key="1">
    <citation type="submission" date="2017-06" db="EMBL/GenBank/DDBJ databases">
        <title>Genome of Fusarium nygamai isolate CS10214.</title>
        <authorList>
            <person name="Gardiner D.M."/>
            <person name="Obanor F."/>
            <person name="Kazan K."/>
        </authorList>
    </citation>
    <scope>NUCLEOTIDE SEQUENCE [LARGE SCALE GENOMIC DNA]</scope>
    <source>
        <strain evidence="1 2">CS10214</strain>
    </source>
</reference>
<dbReference type="AlphaFoldDB" id="A0A2K0W3L3"/>
<comment type="caution">
    <text evidence="1">The sequence shown here is derived from an EMBL/GenBank/DDBJ whole genome shotgun (WGS) entry which is preliminary data.</text>
</comment>
<evidence type="ECO:0000313" key="1">
    <source>
        <dbReference type="EMBL" id="PNP76877.1"/>
    </source>
</evidence>
<sequence>MLAPNNTSYRHLLFAPCGHSKHEERWTCKWAKSFIGFARFLLRKKCEPVSVIAIAIDWCLFCKVAFERVVQTIGAHPVTFNCLWDPRLMDRYWSIKSENERVRPADPEVIGPIAFQCFDQIKYNKIRAGPNTVKRNVDSWELRCLQAEVRRLKPVCVWIEDYEHEPAETLEDQLNLCKVSLDETQKKAWHHGLVP</sequence>
<evidence type="ECO:0000313" key="2">
    <source>
        <dbReference type="Proteomes" id="UP000236664"/>
    </source>
</evidence>
<dbReference type="OrthoDB" id="4970409at2759"/>
<gene>
    <name evidence="1" type="ORF">FNYG_09767</name>
</gene>
<dbReference type="Proteomes" id="UP000236664">
    <property type="component" value="Unassembled WGS sequence"/>
</dbReference>
<accession>A0A2K0W3L3</accession>
<organism evidence="1 2">
    <name type="scientific">Gibberella nygamai</name>
    <name type="common">Bean root rot disease fungus</name>
    <name type="synonym">Fusarium nygamai</name>
    <dbReference type="NCBI Taxonomy" id="42673"/>
    <lineage>
        <taxon>Eukaryota</taxon>
        <taxon>Fungi</taxon>
        <taxon>Dikarya</taxon>
        <taxon>Ascomycota</taxon>
        <taxon>Pezizomycotina</taxon>
        <taxon>Sordariomycetes</taxon>
        <taxon>Hypocreomycetidae</taxon>
        <taxon>Hypocreales</taxon>
        <taxon>Nectriaceae</taxon>
        <taxon>Fusarium</taxon>
        <taxon>Fusarium fujikuroi species complex</taxon>
    </lineage>
</organism>
<dbReference type="EMBL" id="MTQA01000135">
    <property type="protein sequence ID" value="PNP76877.1"/>
    <property type="molecule type" value="Genomic_DNA"/>
</dbReference>
<proteinExistence type="predicted"/>
<name>A0A2K0W3L3_GIBNY</name>
<keyword evidence="2" id="KW-1185">Reference proteome</keyword>